<organism evidence="2 3">
    <name type="scientific">Clostridium perfringens</name>
    <dbReference type="NCBI Taxonomy" id="1502"/>
    <lineage>
        <taxon>Bacteria</taxon>
        <taxon>Bacillati</taxon>
        <taxon>Bacillota</taxon>
        <taxon>Clostridia</taxon>
        <taxon>Eubacteriales</taxon>
        <taxon>Clostridiaceae</taxon>
        <taxon>Clostridium</taxon>
    </lineage>
</organism>
<dbReference type="EMBL" id="CP013615">
    <property type="protein sequence ID" value="AMN30962.1"/>
    <property type="molecule type" value="Genomic_DNA"/>
</dbReference>
<dbReference type="PATRIC" id="fig|1502.177.peg.3252"/>
<accession>A0A140GR03</accession>
<protein>
    <recommendedName>
        <fullName evidence="4">PrgI family protein</fullName>
    </recommendedName>
</protein>
<keyword evidence="1" id="KW-0472">Membrane</keyword>
<feature type="transmembrane region" description="Helical" evidence="1">
    <location>
        <begin position="27"/>
        <end position="46"/>
    </location>
</feature>
<keyword evidence="1" id="KW-0812">Transmembrane</keyword>
<dbReference type="Pfam" id="PF12666">
    <property type="entry name" value="PrgI"/>
    <property type="match status" value="1"/>
</dbReference>
<evidence type="ECO:0000256" key="1">
    <source>
        <dbReference type="SAM" id="Phobius"/>
    </source>
</evidence>
<geneLocation type="plasmid" evidence="2 3">
    <name>pJFP838A</name>
</geneLocation>
<dbReference type="InterPro" id="IPR024414">
    <property type="entry name" value="Uncharacterised_PrgI"/>
</dbReference>
<keyword evidence="1" id="KW-1133">Transmembrane helix</keyword>
<sequence length="102" mass="11462">MGRSYTIPPDIKEKEKIIGGVLTLQQFYWVLGGAGLGAILFILTFTITKMGGLAIFLALLGIASGLPFAFLKKEDLPLYVYLNRKRKFNKKTKKLINKRKDV</sequence>
<name>A0A140GR03_CLOPF</name>
<keyword evidence="2" id="KW-0614">Plasmid</keyword>
<feature type="transmembrane region" description="Helical" evidence="1">
    <location>
        <begin position="53"/>
        <end position="71"/>
    </location>
</feature>
<dbReference type="AlphaFoldDB" id="A0A140GR03"/>
<dbReference type="Proteomes" id="UP000070260">
    <property type="component" value="Plasmid pJFP838A"/>
</dbReference>
<evidence type="ECO:0000313" key="3">
    <source>
        <dbReference type="Proteomes" id="UP000070260"/>
    </source>
</evidence>
<dbReference type="RefSeq" id="WP_061429570.1">
    <property type="nucleotide sequence ID" value="NZ_CATNZX010000001.1"/>
</dbReference>
<reference evidence="2 3" key="1">
    <citation type="journal article" date="2016" name="PLoS ONE">
        <title>Plasmid Characterization and Chromosome Analysis of Two netF+ Clostridium perfringens Isolates Associated with Foal and Canine Necrotizing Enteritis.</title>
        <authorList>
            <person name="Mehdizadeh Gohari I."/>
            <person name="Kropinski A.M."/>
            <person name="Weese S.J."/>
            <person name="Parreira V.R."/>
            <person name="Whitehead A.E."/>
            <person name="Boerlin P."/>
            <person name="Prescott J.F."/>
        </authorList>
    </citation>
    <scope>NUCLEOTIDE SEQUENCE [LARGE SCALE GENOMIC DNA]</scope>
    <source>
        <strain evidence="2 3">JP838</strain>
        <plasmid evidence="3">Plasmid pJFP838A</plasmid>
    </source>
</reference>
<gene>
    <name evidence="2" type="ORF">JFP838_pA0046</name>
</gene>
<evidence type="ECO:0000313" key="2">
    <source>
        <dbReference type="EMBL" id="AMN30962.1"/>
    </source>
</evidence>
<evidence type="ECO:0008006" key="4">
    <source>
        <dbReference type="Google" id="ProtNLM"/>
    </source>
</evidence>
<proteinExistence type="predicted"/>